<evidence type="ECO:0000313" key="3">
    <source>
        <dbReference type="Proteomes" id="UP000887565"/>
    </source>
</evidence>
<feature type="compositionally biased region" description="Polar residues" evidence="1">
    <location>
        <begin position="77"/>
        <end position="92"/>
    </location>
</feature>
<feature type="compositionally biased region" description="Low complexity" evidence="1">
    <location>
        <begin position="48"/>
        <end position="75"/>
    </location>
</feature>
<evidence type="ECO:0000313" key="4">
    <source>
        <dbReference type="WBParaSite" id="nRc.2.0.1.t07783-RA"/>
    </source>
</evidence>
<evidence type="ECO:0000259" key="2">
    <source>
        <dbReference type="Pfam" id="PF03372"/>
    </source>
</evidence>
<feature type="compositionally biased region" description="Basic and acidic residues" evidence="1">
    <location>
        <begin position="99"/>
        <end position="117"/>
    </location>
</feature>
<feature type="domain" description="Endonuclease/exonuclease/phosphatase" evidence="2">
    <location>
        <begin position="178"/>
        <end position="550"/>
    </location>
</feature>
<feature type="compositionally biased region" description="Basic residues" evidence="1">
    <location>
        <begin position="118"/>
        <end position="128"/>
    </location>
</feature>
<dbReference type="PANTHER" id="PTHR12121:SF34">
    <property type="entry name" value="PROTEIN ANGEL"/>
    <property type="match status" value="1"/>
</dbReference>
<accession>A0A915I0Y6</accession>
<feature type="region of interest" description="Disordered" evidence="1">
    <location>
        <begin position="42"/>
        <end position="130"/>
    </location>
</feature>
<dbReference type="Gene3D" id="3.60.10.10">
    <property type="entry name" value="Endonuclease/exonuclease/phosphatase"/>
    <property type="match status" value="1"/>
</dbReference>
<protein>
    <submittedName>
        <fullName evidence="4">Endonuclease/exonuclease/phosphatase domain-containing protein</fullName>
    </submittedName>
</protein>
<evidence type="ECO:0000256" key="1">
    <source>
        <dbReference type="SAM" id="MobiDB-lite"/>
    </source>
</evidence>
<dbReference type="Pfam" id="PF03372">
    <property type="entry name" value="Exo_endo_phos"/>
    <property type="match status" value="1"/>
</dbReference>
<dbReference type="PANTHER" id="PTHR12121">
    <property type="entry name" value="CARBON CATABOLITE REPRESSOR PROTEIN 4"/>
    <property type="match status" value="1"/>
</dbReference>
<dbReference type="AlphaFoldDB" id="A0A915I0Y6"/>
<name>A0A915I0Y6_ROMCU</name>
<dbReference type="WBParaSite" id="nRc.2.0.1.t07783-RA">
    <property type="protein sequence ID" value="nRc.2.0.1.t07783-RA"/>
    <property type="gene ID" value="nRc.2.0.1.g07783"/>
</dbReference>
<sequence>MKKTRAIMTQTFGKVDRTFLESSGTSNDGIFKTLSQSCVLTTDEKEAQQSSQSPSIMHSSSSTNVKNSTSTSKRSLSAANISHSKDSNTSANRAKKRKSKDEKSDEKSQVGHELVADKRKKKKKKKRQNGNSDYCCDIGIRDPNSGLPLIRNWKSSKNSILAQNYRSDFPKFNFRLCSYNILCQETMQTTPYLYTSCPNEWMQWDFRWQCIATELGTINADVVCLQEVTDSLYESHVRPFFIGNGFDGVFKKRTGLKPDGCATFWRKSKFSVDKVDSVEYQIPNTFMDRDNVGLIVRLTPLNSRNSKQRMVIANTHLLFNPGRGDIKLGQLALLLARIKQVTLINQQSKQRLPTLICGDFNCLPSSPLYNFITRGEINYHGMQRGDVTGQYKKGGPKICSPLLPPAMGVNENCELVQKNMITNSYNKSTIVTNIKFDPPLFQASYNASTRGYLKHDFRLKSVYDHQTDRGTREISSYHTREADTLDYIFYSASISDGRTLRNNVLNNYSKNVQQPNVDDLVCTGRYALPDKHQLMSTTGYLPSRTSGSDHLPLAADFELSVR</sequence>
<dbReference type="InterPro" id="IPR050410">
    <property type="entry name" value="CCR4/nocturin_mRNA_transcr"/>
</dbReference>
<dbReference type="InterPro" id="IPR005135">
    <property type="entry name" value="Endo/exonuclease/phosphatase"/>
</dbReference>
<organism evidence="3 4">
    <name type="scientific">Romanomermis culicivorax</name>
    <name type="common">Nematode worm</name>
    <dbReference type="NCBI Taxonomy" id="13658"/>
    <lineage>
        <taxon>Eukaryota</taxon>
        <taxon>Metazoa</taxon>
        <taxon>Ecdysozoa</taxon>
        <taxon>Nematoda</taxon>
        <taxon>Enoplea</taxon>
        <taxon>Dorylaimia</taxon>
        <taxon>Mermithida</taxon>
        <taxon>Mermithoidea</taxon>
        <taxon>Mermithidae</taxon>
        <taxon>Romanomermis</taxon>
    </lineage>
</organism>
<proteinExistence type="predicted"/>
<dbReference type="Proteomes" id="UP000887565">
    <property type="component" value="Unplaced"/>
</dbReference>
<dbReference type="InterPro" id="IPR036691">
    <property type="entry name" value="Endo/exonu/phosph_ase_sf"/>
</dbReference>
<dbReference type="SUPFAM" id="SSF56219">
    <property type="entry name" value="DNase I-like"/>
    <property type="match status" value="1"/>
</dbReference>
<dbReference type="OMA" id="WRPPQFC"/>
<reference evidence="4" key="1">
    <citation type="submission" date="2022-11" db="UniProtKB">
        <authorList>
            <consortium name="WormBaseParasite"/>
        </authorList>
    </citation>
    <scope>IDENTIFICATION</scope>
</reference>
<dbReference type="GO" id="GO:0000175">
    <property type="term" value="F:3'-5'-RNA exonuclease activity"/>
    <property type="evidence" value="ECO:0007669"/>
    <property type="project" value="TreeGrafter"/>
</dbReference>
<keyword evidence="3" id="KW-1185">Reference proteome</keyword>